<evidence type="ECO:0000313" key="2">
    <source>
        <dbReference type="EMBL" id="AOC94395.1"/>
    </source>
</evidence>
<feature type="transmembrane region" description="Helical" evidence="1">
    <location>
        <begin position="41"/>
        <end position="62"/>
    </location>
</feature>
<dbReference type="KEGG" id="fjg:BB050_01262"/>
<gene>
    <name evidence="2" type="ORF">BB050_01262</name>
</gene>
<dbReference type="RefSeq" id="WP_066032982.1">
    <property type="nucleotide sequence ID" value="NZ_CP016907.1"/>
</dbReference>
<keyword evidence="1" id="KW-1133">Transmembrane helix</keyword>
<keyword evidence="1" id="KW-0812">Transmembrane</keyword>
<name>A0AAC9GHE3_9FLAO</name>
<accession>A0AAC9GHE3</accession>
<feature type="transmembrane region" description="Helical" evidence="1">
    <location>
        <begin position="74"/>
        <end position="94"/>
    </location>
</feature>
<dbReference type="GeneID" id="32307153"/>
<reference evidence="2 3" key="1">
    <citation type="submission" date="2016-08" db="EMBL/GenBank/DDBJ databases">
        <title>Complete genome sequence of Flavobacterium johnsoniae strain GSE09, a volatile-producing biocontrol agent isolated from cucumber (Cucumis sativus).</title>
        <authorList>
            <person name="Jeong J.-J."/>
            <person name="Oh J.Y."/>
            <person name="Jim Y.J."/>
            <person name="Sang M.K."/>
            <person name="Kim K.D."/>
        </authorList>
    </citation>
    <scope>NUCLEOTIDE SEQUENCE [LARGE SCALE GENOMIC DNA]</scope>
    <source>
        <strain evidence="2 3">GSE09</strain>
    </source>
</reference>
<dbReference type="AlphaFoldDB" id="A0AAC9GHE3"/>
<organism evidence="2 3">
    <name type="scientific">Flavobacterium anhuiense</name>
    <dbReference type="NCBI Taxonomy" id="459526"/>
    <lineage>
        <taxon>Bacteria</taxon>
        <taxon>Pseudomonadati</taxon>
        <taxon>Bacteroidota</taxon>
        <taxon>Flavobacteriia</taxon>
        <taxon>Flavobacteriales</taxon>
        <taxon>Flavobacteriaceae</taxon>
        <taxon>Flavobacterium</taxon>
    </lineage>
</organism>
<protein>
    <submittedName>
        <fullName evidence="2">Uncharacterized protein</fullName>
    </submittedName>
</protein>
<sequence>MAIKKYFLYFFNDWRRPILFWIISIFLLVASNFFKNPIFENICFTVFGLGLLFLLISAFYQLLQKKWLKSIGTFFLLGGTIFAFSFYMIILFFIEQNTPDTWADNLTIPKNIPINNPVDLDYYAKFESQRPDSITNKVVTKTEFQLYNSFQPGLYEYDFWIGQIEKGTIYLKAFEITQNEALSVKQLKRRSSIKVFNPSHDIKKFGTVGDFIIYEGDWGKPYAARFEVWFKPDNKEKERKLFSKNYKIEGWMR</sequence>
<evidence type="ECO:0000256" key="1">
    <source>
        <dbReference type="SAM" id="Phobius"/>
    </source>
</evidence>
<dbReference type="EMBL" id="CP016907">
    <property type="protein sequence ID" value="AOC94395.1"/>
    <property type="molecule type" value="Genomic_DNA"/>
</dbReference>
<feature type="transmembrane region" description="Helical" evidence="1">
    <location>
        <begin position="18"/>
        <end position="34"/>
    </location>
</feature>
<keyword evidence="1" id="KW-0472">Membrane</keyword>
<dbReference type="Proteomes" id="UP000093276">
    <property type="component" value="Chromosome"/>
</dbReference>
<evidence type="ECO:0000313" key="3">
    <source>
        <dbReference type="Proteomes" id="UP000093276"/>
    </source>
</evidence>
<proteinExistence type="predicted"/>